<name>A0A1C5ASC5_9ACTN</name>
<protein>
    <recommendedName>
        <fullName evidence="4">PRC-barrel domain containing protein</fullName>
    </recommendedName>
</protein>
<evidence type="ECO:0000256" key="1">
    <source>
        <dbReference type="SAM" id="MobiDB-lite"/>
    </source>
</evidence>
<evidence type="ECO:0000313" key="2">
    <source>
        <dbReference type="EMBL" id="SCF48090.1"/>
    </source>
</evidence>
<keyword evidence="3" id="KW-1185">Reference proteome</keyword>
<dbReference type="RefSeq" id="WP_256095866.1">
    <property type="nucleotide sequence ID" value="NZ_FMCT01000018.1"/>
</dbReference>
<organism evidence="2 3">
    <name type="scientific">Micromonospora carbonacea</name>
    <dbReference type="NCBI Taxonomy" id="47853"/>
    <lineage>
        <taxon>Bacteria</taxon>
        <taxon>Bacillati</taxon>
        <taxon>Actinomycetota</taxon>
        <taxon>Actinomycetes</taxon>
        <taxon>Micromonosporales</taxon>
        <taxon>Micromonosporaceae</taxon>
        <taxon>Micromonospora</taxon>
    </lineage>
</organism>
<dbReference type="EMBL" id="FMCT01000018">
    <property type="protein sequence ID" value="SCF48090.1"/>
    <property type="molecule type" value="Genomic_DNA"/>
</dbReference>
<dbReference type="Proteomes" id="UP000183585">
    <property type="component" value="Unassembled WGS sequence"/>
</dbReference>
<reference evidence="3" key="1">
    <citation type="submission" date="2016-06" db="EMBL/GenBank/DDBJ databases">
        <authorList>
            <person name="Varghese N."/>
            <person name="Submissions Spin"/>
        </authorList>
    </citation>
    <scope>NUCLEOTIDE SEQUENCE [LARGE SCALE GENOMIC DNA]</scope>
    <source>
        <strain evidence="3">DSM 43168</strain>
    </source>
</reference>
<evidence type="ECO:0008006" key="4">
    <source>
        <dbReference type="Google" id="ProtNLM"/>
    </source>
</evidence>
<feature type="compositionally biased region" description="Low complexity" evidence="1">
    <location>
        <begin position="107"/>
        <end position="132"/>
    </location>
</feature>
<feature type="region of interest" description="Disordered" evidence="1">
    <location>
        <begin position="79"/>
        <end position="147"/>
    </location>
</feature>
<accession>A0A1C5ASC5</accession>
<sequence>MRAGELLGRTAYDLHGRRLGRVVDVVVRGVVPDGRLRLTDLVVAGRWYARVSGRLIGAERHPSGPWLVRLVARALRGTSRQVPADAVRLVPPVPGFPFGAAHPRRPPGSQDRPQQPQDRPPGSQDQPQQQQDRPPPEDPPGRPAGPG</sequence>
<proteinExistence type="predicted"/>
<evidence type="ECO:0000313" key="3">
    <source>
        <dbReference type="Proteomes" id="UP000183585"/>
    </source>
</evidence>
<dbReference type="AlphaFoldDB" id="A0A1C5ASC5"/>
<dbReference type="STRING" id="47853.TK50_26475"/>
<gene>
    <name evidence="2" type="ORF">GA0070563_1186</name>
</gene>